<dbReference type="OrthoDB" id="9815829at2"/>
<evidence type="ECO:0000259" key="1">
    <source>
        <dbReference type="Pfam" id="PF00535"/>
    </source>
</evidence>
<dbReference type="InterPro" id="IPR029044">
    <property type="entry name" value="Nucleotide-diphossugar_trans"/>
</dbReference>
<dbReference type="EMBL" id="SJSO01000005">
    <property type="protein sequence ID" value="TCD27929.1"/>
    <property type="molecule type" value="Genomic_DNA"/>
</dbReference>
<evidence type="ECO:0000313" key="3">
    <source>
        <dbReference type="Proteomes" id="UP000293925"/>
    </source>
</evidence>
<dbReference type="Proteomes" id="UP000293925">
    <property type="component" value="Unassembled WGS sequence"/>
</dbReference>
<dbReference type="Gene3D" id="3.90.550.10">
    <property type="entry name" value="Spore Coat Polysaccharide Biosynthesis Protein SpsA, Chain A"/>
    <property type="match status" value="1"/>
</dbReference>
<dbReference type="Pfam" id="PF00535">
    <property type="entry name" value="Glycos_transf_2"/>
    <property type="match status" value="1"/>
</dbReference>
<feature type="domain" description="Glycosyltransferase 2-like" evidence="1">
    <location>
        <begin position="8"/>
        <end position="158"/>
    </location>
</feature>
<protein>
    <submittedName>
        <fullName evidence="2">Glycosyltransferase family 2 protein</fullName>
    </submittedName>
</protein>
<evidence type="ECO:0000313" key="2">
    <source>
        <dbReference type="EMBL" id="TCD27929.1"/>
    </source>
</evidence>
<organism evidence="2 3">
    <name type="scientific">Pedobacter psychrodurus</name>
    <dbReference type="NCBI Taxonomy" id="2530456"/>
    <lineage>
        <taxon>Bacteria</taxon>
        <taxon>Pseudomonadati</taxon>
        <taxon>Bacteroidota</taxon>
        <taxon>Sphingobacteriia</taxon>
        <taxon>Sphingobacteriales</taxon>
        <taxon>Sphingobacteriaceae</taxon>
        <taxon>Pedobacter</taxon>
    </lineage>
</organism>
<sequence>MKSPKITAFIAAYNASGYIEESISSILNQTFKDFELIIIDDGSTDDTALAVKKFNDNRIRFIQNNENEGLPFTRNRLLELANGEYIAILDSDDIAYPDRFQLQLNFFSSHPEVALCGGHGTIINENGIEADKKIIVPTDDSINMRMLFANSFINSSTMFKTEIFKALNGYRDFALAEDFDLFTRISEKYKVANINAFLVKYRIHGENITIKRSEDQGKNELEVLKNIQDNLGMSFNTSSLNLHKELLTNNLNEAHFAGYLELLIAMKVANAKSKRFDIAKLNRFLFNKWYEILRLKKSDVKALNWYFKKELYRGAYFNFKQFRKIFKITLRGLIS</sequence>
<dbReference type="AlphaFoldDB" id="A0A4V2MR54"/>
<proteinExistence type="predicted"/>
<dbReference type="GO" id="GO:0016758">
    <property type="term" value="F:hexosyltransferase activity"/>
    <property type="evidence" value="ECO:0007669"/>
    <property type="project" value="UniProtKB-ARBA"/>
</dbReference>
<keyword evidence="3" id="KW-1185">Reference proteome</keyword>
<dbReference type="PANTHER" id="PTHR22916:SF3">
    <property type="entry name" value="UDP-GLCNAC:BETAGAL BETA-1,3-N-ACETYLGLUCOSAMINYLTRANSFERASE-LIKE PROTEIN 1"/>
    <property type="match status" value="1"/>
</dbReference>
<reference evidence="2 3" key="1">
    <citation type="submission" date="2019-02" db="EMBL/GenBank/DDBJ databases">
        <title>Pedobacter sp. RP-3-21 sp. nov., isolated from Arctic soil.</title>
        <authorList>
            <person name="Dahal R.H."/>
        </authorList>
    </citation>
    <scope>NUCLEOTIDE SEQUENCE [LARGE SCALE GENOMIC DNA]</scope>
    <source>
        <strain evidence="2 3">RP-3-21</strain>
    </source>
</reference>
<name>A0A4V2MR54_9SPHI</name>
<dbReference type="RefSeq" id="WP_131529098.1">
    <property type="nucleotide sequence ID" value="NZ_SJSO01000005.1"/>
</dbReference>
<keyword evidence="2" id="KW-0808">Transferase</keyword>
<comment type="caution">
    <text evidence="2">The sequence shown here is derived from an EMBL/GenBank/DDBJ whole genome shotgun (WGS) entry which is preliminary data.</text>
</comment>
<dbReference type="InterPro" id="IPR001173">
    <property type="entry name" value="Glyco_trans_2-like"/>
</dbReference>
<accession>A0A4V2MR54</accession>
<dbReference type="CDD" id="cd00761">
    <property type="entry name" value="Glyco_tranf_GTA_type"/>
    <property type="match status" value="1"/>
</dbReference>
<gene>
    <name evidence="2" type="ORF">EZ456_08250</name>
</gene>
<dbReference type="PANTHER" id="PTHR22916">
    <property type="entry name" value="GLYCOSYLTRANSFERASE"/>
    <property type="match status" value="1"/>
</dbReference>
<dbReference type="SUPFAM" id="SSF53448">
    <property type="entry name" value="Nucleotide-diphospho-sugar transferases"/>
    <property type="match status" value="1"/>
</dbReference>